<feature type="region of interest" description="Disordered" evidence="1">
    <location>
        <begin position="60"/>
        <end position="92"/>
    </location>
</feature>
<reference evidence="2 3" key="1">
    <citation type="journal article" date="2023" name="bioRxiv">
        <title>Genome report: Whole genome sequence and annotation of Penstemon davidsonii.</title>
        <authorList>
            <person name="Ostevik K.L."/>
            <person name="Alabady M."/>
            <person name="Zhang M."/>
            <person name="Rausher M.D."/>
        </authorList>
    </citation>
    <scope>NUCLEOTIDE SEQUENCE [LARGE SCALE GENOMIC DNA]</scope>
    <source>
        <strain evidence="2">DNT005</strain>
        <tissue evidence="2">Whole leaf</tissue>
    </source>
</reference>
<evidence type="ECO:0008006" key="4">
    <source>
        <dbReference type="Google" id="ProtNLM"/>
    </source>
</evidence>
<sequence>MSLMVVVNFWPVAQMEPKMHYFALCATATATSIRGLKWNSIERITLKAICSKARSLLQQPPPQLQHDQNPTMHLTTPSEEDERLENAHKPQVQTVGEEVRILRKMMTKEQRRSLRLVAETNNWKMFREYPKQEVIRICSMIGITRTSMKTWISYNRRKRAATTKVTTATTEAELEIGRN</sequence>
<proteinExistence type="predicted"/>
<dbReference type="EMBL" id="JAYDYQ010001086">
    <property type="protein sequence ID" value="KAK4492734.1"/>
    <property type="molecule type" value="Genomic_DNA"/>
</dbReference>
<feature type="compositionally biased region" description="Polar residues" evidence="1">
    <location>
        <begin position="66"/>
        <end position="77"/>
    </location>
</feature>
<gene>
    <name evidence="2" type="ORF">RD792_000053</name>
</gene>
<keyword evidence="3" id="KW-1185">Reference proteome</keyword>
<dbReference type="Gene3D" id="1.10.10.60">
    <property type="entry name" value="Homeodomain-like"/>
    <property type="match status" value="1"/>
</dbReference>
<evidence type="ECO:0000313" key="2">
    <source>
        <dbReference type="EMBL" id="KAK4492734.1"/>
    </source>
</evidence>
<evidence type="ECO:0000313" key="3">
    <source>
        <dbReference type="Proteomes" id="UP001291926"/>
    </source>
</evidence>
<evidence type="ECO:0000256" key="1">
    <source>
        <dbReference type="SAM" id="MobiDB-lite"/>
    </source>
</evidence>
<dbReference type="Proteomes" id="UP001291926">
    <property type="component" value="Unassembled WGS sequence"/>
</dbReference>
<accession>A0ABR0DUK1</accession>
<organism evidence="2 3">
    <name type="scientific">Penstemon davidsonii</name>
    <dbReference type="NCBI Taxonomy" id="160366"/>
    <lineage>
        <taxon>Eukaryota</taxon>
        <taxon>Viridiplantae</taxon>
        <taxon>Streptophyta</taxon>
        <taxon>Embryophyta</taxon>
        <taxon>Tracheophyta</taxon>
        <taxon>Spermatophyta</taxon>
        <taxon>Magnoliopsida</taxon>
        <taxon>eudicotyledons</taxon>
        <taxon>Gunneridae</taxon>
        <taxon>Pentapetalae</taxon>
        <taxon>asterids</taxon>
        <taxon>lamiids</taxon>
        <taxon>Lamiales</taxon>
        <taxon>Plantaginaceae</taxon>
        <taxon>Cheloneae</taxon>
        <taxon>Penstemon</taxon>
    </lineage>
</organism>
<name>A0ABR0DUK1_9LAMI</name>
<protein>
    <recommendedName>
        <fullName evidence="4">Homeobox domain-containing protein</fullName>
    </recommendedName>
</protein>
<comment type="caution">
    <text evidence="2">The sequence shown here is derived from an EMBL/GenBank/DDBJ whole genome shotgun (WGS) entry which is preliminary data.</text>
</comment>